<keyword evidence="2" id="KW-0732">Signal</keyword>
<protein>
    <submittedName>
        <fullName evidence="3">Uncharacterized protein</fullName>
    </submittedName>
</protein>
<feature type="chain" id="PRO_5004342448" evidence="2">
    <location>
        <begin position="30"/>
        <end position="720"/>
    </location>
</feature>
<evidence type="ECO:0000256" key="1">
    <source>
        <dbReference type="SAM" id="MobiDB-lite"/>
    </source>
</evidence>
<organism evidence="3 4">
    <name type="scientific">Capsella rubella</name>
    <dbReference type="NCBI Taxonomy" id="81985"/>
    <lineage>
        <taxon>Eukaryota</taxon>
        <taxon>Viridiplantae</taxon>
        <taxon>Streptophyta</taxon>
        <taxon>Embryophyta</taxon>
        <taxon>Tracheophyta</taxon>
        <taxon>Spermatophyta</taxon>
        <taxon>Magnoliopsida</taxon>
        <taxon>eudicotyledons</taxon>
        <taxon>Gunneridae</taxon>
        <taxon>Pentapetalae</taxon>
        <taxon>rosids</taxon>
        <taxon>malvids</taxon>
        <taxon>Brassicales</taxon>
        <taxon>Brassicaceae</taxon>
        <taxon>Camelineae</taxon>
        <taxon>Capsella</taxon>
    </lineage>
</organism>
<name>R0IMC5_9BRAS</name>
<dbReference type="STRING" id="81985.R0IMC5"/>
<feature type="region of interest" description="Disordered" evidence="1">
    <location>
        <begin position="418"/>
        <end position="439"/>
    </location>
</feature>
<sequence length="720" mass="80265">METSAMKTIFCVLSLSLCLLLSSFHAVSCQDDGSSSGLSNLDLIERDYQDSVNGLQGKKDEDQSATIQSEHQKNNTVTDKNTISLSLSDQSEVGSVSDESVKRSSLLDQIELEFEAHLNSLNQAGSDDIKAESKDDEELSAQRQKMLEEIEREFEAASTSLKQLKTDEINEGSDDEQAAKRHSLLEEIEREFEAATKELEQLRVNDFTGEKIDEDIQSAKRKSMLEAIEREFEAAMEGIEELKVSDSTGSRDDKEQPARRLSVLEEIEREFEGLEHLKVSDSTKNNNDDEQAAKRQSLLDEIEREFQAATKDRKHLYDFTEGNADDENSAKRINMLEDIEFEAATKGLAQLKVNDFTEGNTDDEQSAKGQSMLEEIEREFEAAIGGLKHIQVDDARNIEEESSKRKIMLEEIEREVEEAHSGISANAAKEEPSKKQSGSVLPEVLGLSQSGVCGCFKQDNAGLKQDEDDSIVITTKYSIDEILSEESAIKGTETSSLTASLTQLVENHRKEKESPLGHRVLTSSSTSESAVTSETVETLRAKLKELRGLTAREVVMRKDFDQILITAASFEELSSAPISYISRLAKYRNVIKEGLEASERVQLAQVRASMLKEAATEKQTVVDSHFATAKTLAQKGDALYVRIFAIKKLLAEFEAEKESVDAKFKETVKNLSHLLVDASEAYEEYHGAVRKAKDEQAAEEFAKEATQSAEIIWVKFLDSL</sequence>
<evidence type="ECO:0000256" key="2">
    <source>
        <dbReference type="SAM" id="SignalP"/>
    </source>
</evidence>
<dbReference type="AlphaFoldDB" id="R0IMC5"/>
<feature type="region of interest" description="Disordered" evidence="1">
    <location>
        <begin position="240"/>
        <end position="260"/>
    </location>
</feature>
<gene>
    <name evidence="3" type="ORF">CARUB_v10008445mg</name>
</gene>
<feature type="compositionally biased region" description="Basic and acidic residues" evidence="1">
    <location>
        <begin position="240"/>
        <end position="258"/>
    </location>
</feature>
<evidence type="ECO:0000313" key="4">
    <source>
        <dbReference type="Proteomes" id="UP000029121"/>
    </source>
</evidence>
<reference evidence="4" key="1">
    <citation type="journal article" date="2013" name="Nat. Genet.">
        <title>The Capsella rubella genome and the genomic consequences of rapid mating system evolution.</title>
        <authorList>
            <person name="Slotte T."/>
            <person name="Hazzouri K.M."/>
            <person name="Agren J.A."/>
            <person name="Koenig D."/>
            <person name="Maumus F."/>
            <person name="Guo Y.L."/>
            <person name="Steige K."/>
            <person name="Platts A.E."/>
            <person name="Escobar J.S."/>
            <person name="Newman L.K."/>
            <person name="Wang W."/>
            <person name="Mandakova T."/>
            <person name="Vello E."/>
            <person name="Smith L.M."/>
            <person name="Henz S.R."/>
            <person name="Steffen J."/>
            <person name="Takuno S."/>
            <person name="Brandvain Y."/>
            <person name="Coop G."/>
            <person name="Andolfatto P."/>
            <person name="Hu T.T."/>
            <person name="Blanchette M."/>
            <person name="Clark R.M."/>
            <person name="Quesneville H."/>
            <person name="Nordborg M."/>
            <person name="Gaut B.S."/>
            <person name="Lysak M.A."/>
            <person name="Jenkins J."/>
            <person name="Grimwood J."/>
            <person name="Chapman J."/>
            <person name="Prochnik S."/>
            <person name="Shu S."/>
            <person name="Rokhsar D."/>
            <person name="Schmutz J."/>
            <person name="Weigel D."/>
            <person name="Wright S.I."/>
        </authorList>
    </citation>
    <scope>NUCLEOTIDE SEQUENCE [LARGE SCALE GENOMIC DNA]</scope>
    <source>
        <strain evidence="4">cv. Monte Gargano</strain>
    </source>
</reference>
<dbReference type="Proteomes" id="UP000029121">
    <property type="component" value="Unassembled WGS sequence"/>
</dbReference>
<feature type="region of interest" description="Disordered" evidence="1">
    <location>
        <begin position="53"/>
        <end position="77"/>
    </location>
</feature>
<evidence type="ECO:0000313" key="3">
    <source>
        <dbReference type="EMBL" id="EOA39790.1"/>
    </source>
</evidence>
<feature type="compositionally biased region" description="Polar residues" evidence="1">
    <location>
        <begin position="64"/>
        <end position="77"/>
    </location>
</feature>
<feature type="signal peptide" evidence="2">
    <location>
        <begin position="1"/>
        <end position="29"/>
    </location>
</feature>
<dbReference type="EMBL" id="KB870805">
    <property type="protein sequence ID" value="EOA39790.1"/>
    <property type="molecule type" value="Genomic_DNA"/>
</dbReference>
<accession>R0IMC5</accession>
<keyword evidence="4" id="KW-1185">Reference proteome</keyword>
<feature type="region of interest" description="Disordered" evidence="1">
    <location>
        <begin position="508"/>
        <end position="528"/>
    </location>
</feature>
<proteinExistence type="predicted"/>